<evidence type="ECO:0000256" key="9">
    <source>
        <dbReference type="ARBA" id="ARBA00025076"/>
    </source>
</evidence>
<dbReference type="InterPro" id="IPR040191">
    <property type="entry name" value="UTP10"/>
</dbReference>
<dbReference type="SUPFAM" id="SSF48371">
    <property type="entry name" value="ARM repeat"/>
    <property type="match status" value="2"/>
</dbReference>
<dbReference type="Proteomes" id="UP000077069">
    <property type="component" value="Unassembled WGS sequence"/>
</dbReference>
<dbReference type="Pfam" id="PF23243">
    <property type="entry name" value="HEAT_HEATR1"/>
    <property type="match status" value="1"/>
</dbReference>
<proteinExistence type="inferred from homology"/>
<dbReference type="GO" id="GO:0045943">
    <property type="term" value="P:positive regulation of transcription by RNA polymerase I"/>
    <property type="evidence" value="ECO:0007669"/>
    <property type="project" value="TreeGrafter"/>
</dbReference>
<keyword evidence="6 10" id="KW-0698">rRNA processing</keyword>
<evidence type="ECO:0000256" key="2">
    <source>
        <dbReference type="ARBA" id="ARBA00010559"/>
    </source>
</evidence>
<dbReference type="Pfam" id="PF12397">
    <property type="entry name" value="U3snoRNP10"/>
    <property type="match status" value="1"/>
</dbReference>
<sequence>MTSLQKQLAAIAATSTHQLDLKAQKLAHGKSLLFEPRIAASQSFDNIYMICYEGFRDLCALDPRFVQFSRNIFSEQSKVEDRTQMTQKENEKLDEVLETFITMVGPRLLLKPAEKALDWLVRRFRVHEYNTESLVMTYLPYHDTPQFLALLSILPPNPKPAWRFLHPYIQPPTNPPRRVIVYTATNTPTFFEALQNYIMRVLQAGHQGPSLLTFWSSVTTQAIDGILDHTTGRKEVQDQKMEELLLRVLRVLNVCMRKANGADTVTACYMIVIVLVTKSTLEDKVLNSIMEAVTLSRVEETSDACLMCLAVIAEERAHVQLPSPVAKSLLKIPDLAQTLISLSKRCRVDRLALGCALATLGGIAKAGQKQETFKSILEANLLDDPQLSVALSGLLQVAQQSERSSPQHSHLIDFASTLSENATTARIVNKVAQQNAIDLESLGLVVGSSLTVQDSADVEDEDEEMFDAEEEEPSDASLTLPSEFSETSLLSVQSAQSFRDTLPLFEAAVSVNRTKQFLAAQSLQRQAAFSKPLFFSFLARVWCSSASVKARAAALRAATSLIKEEQKPTNLQHIVPYLLFALADPSAIIRRSAAACGSVLSTSTQGTKVWASSDLYGTAFPKSAQLSVEQLSEFLIAYLVPILEECAMDANFLITSAAEALEGSHAKNGKRGLKTTTRGPIVTFLATHTASSPLLALRLRLLPLFHSSAKTLAGPRKEILLPMLRAWSSSSEVDIAQYSQDKIHESTDADRAHLAALLPKEPESVQLVQDIISGHTSKERVQLMEKAFDWLNANFAKMKADARLELGQRLLDLSLQENEAGFDALSRGRALETLRNVRLDTATLVTFIESIPSSMQMAEGPPTKKRRRTSRNEMARAEFQTPDDVSRVLRRLTLVLELIESSSPAEHIALFRNLFTVLDDLQQLKQQSGSDLVYLQSLVFSSLIPMVNRLKEVEDSSQAQAAVRADILIDCIRHSASPQVQNAALLLIGSLASWVPEMILHNLMPIFTFIGSSLLRQHDDYSAHVVDQTISRVVPQLASSLRSKHRNFLIGVADLLLSFTAAFEHIPSHRRLKLFSELARTLGPDDSLPAIIALLVDRYPNNKVQRRFSTDLIVSFEPLTALQTFKGYLNLVEEAVGAKHQRKISETLFSLNDKSPADFEQTLNNLLVSLADLASDDRVKSHASRAFKRSRDPTVPRTIFAAVVEAVIRISKSVKSQPKLYQSCSRVLGKCLDLLPTPDLIKSAELLLAKQDREVRIAAIKSVEARAGTVLQNDKSSVSSLVEFLPQLDGLLQQAGDVDVKRIVISCIDSIVGRFGKRDTSAVAAVAETVAGSQALSNTDNQTRILSLLCLTSMIDVLEDEAISLLPSVLPVAFEYLGVAIKDENTSLHNAVYTLLGNTVQRLGFMFSRDYLVPVLKLSQQSAAGGLDDECDEERGQFFEKLSQHLETQEVFSAIKATWANSLQQGPEAAEEELKLMRATIESRTKIMLVKASSTLFSLLLDMFKLRDDVTDNEDYQDEEVEQLEDILVETVIAMTLKLNDQIFRPFFSQLVDQAASSSITFYKFAAAFFDKFKGIATQYSSYIIDLASKLLTSLVQDGESSELRTAVLSALQKTFEHDQEGFWQAPDHFGAVMEPLLSQLTISDAEQITTDVIPTITELAASSSSSTDNHREMNAVLLKYMRAEKASTRLATIKCELALTERLGEEWLGLLPEMLPFISEAREDDDEMVERETQRWISKIEEKLGEDLDAMLQ</sequence>
<dbReference type="InterPro" id="IPR012954">
    <property type="entry name" value="BP28_C_dom"/>
</dbReference>
<dbReference type="InterPro" id="IPR022125">
    <property type="entry name" value="U3snoRNP10_N"/>
</dbReference>
<dbReference type="GO" id="GO:0032040">
    <property type="term" value="C:small-subunit processome"/>
    <property type="evidence" value="ECO:0007669"/>
    <property type="project" value="TreeGrafter"/>
</dbReference>
<feature type="domain" description="BP28 C-terminal" evidence="12">
    <location>
        <begin position="1486"/>
        <end position="1623"/>
    </location>
</feature>
<keyword evidence="7 10" id="KW-0539">Nucleus</keyword>
<dbReference type="Gene3D" id="1.25.10.10">
    <property type="entry name" value="Leucine-rich Repeat Variant"/>
    <property type="match status" value="4"/>
</dbReference>
<dbReference type="PANTHER" id="PTHR13457">
    <property type="entry name" value="BAP28"/>
    <property type="match status" value="1"/>
</dbReference>
<evidence type="ECO:0000256" key="11">
    <source>
        <dbReference type="SAM" id="MobiDB-lite"/>
    </source>
</evidence>
<keyword evidence="8 10" id="KW-0687">Ribonucleoprotein</keyword>
<dbReference type="InterPro" id="IPR011989">
    <property type="entry name" value="ARM-like"/>
</dbReference>
<dbReference type="PANTHER" id="PTHR13457:SF1">
    <property type="entry name" value="HEAT REPEAT-CONTAINING PROTEIN 1"/>
    <property type="match status" value="1"/>
</dbReference>
<protein>
    <recommendedName>
        <fullName evidence="4 10">U3 small nucleolar RNA-associated protein 10</fullName>
    </recommendedName>
</protein>
<evidence type="ECO:0000256" key="10">
    <source>
        <dbReference type="RuleBase" id="RU367065"/>
    </source>
</evidence>
<dbReference type="STRING" id="1460663.A0A177C5A6"/>
<dbReference type="GO" id="GO:0000462">
    <property type="term" value="P:maturation of SSU-rRNA from tricistronic rRNA transcript (SSU-rRNA, 5.8S rRNA, LSU-rRNA)"/>
    <property type="evidence" value="ECO:0007669"/>
    <property type="project" value="TreeGrafter"/>
</dbReference>
<dbReference type="SMART" id="SM01036">
    <property type="entry name" value="BP28CT"/>
    <property type="match status" value="1"/>
</dbReference>
<organism evidence="13 14">
    <name type="scientific">Paraphaeosphaeria sporulosa</name>
    <dbReference type="NCBI Taxonomy" id="1460663"/>
    <lineage>
        <taxon>Eukaryota</taxon>
        <taxon>Fungi</taxon>
        <taxon>Dikarya</taxon>
        <taxon>Ascomycota</taxon>
        <taxon>Pezizomycotina</taxon>
        <taxon>Dothideomycetes</taxon>
        <taxon>Pleosporomycetidae</taxon>
        <taxon>Pleosporales</taxon>
        <taxon>Massarineae</taxon>
        <taxon>Didymosphaeriaceae</taxon>
        <taxon>Paraphaeosphaeria</taxon>
    </lineage>
</organism>
<dbReference type="GO" id="GO:0030686">
    <property type="term" value="C:90S preribosome"/>
    <property type="evidence" value="ECO:0007669"/>
    <property type="project" value="TreeGrafter"/>
</dbReference>
<name>A0A177C5A6_9PLEO</name>
<dbReference type="InParanoid" id="A0A177C5A6"/>
<dbReference type="FunCoup" id="A0A177C5A6">
    <property type="interactions" value="1067"/>
</dbReference>
<evidence type="ECO:0000313" key="13">
    <source>
        <dbReference type="EMBL" id="OAG01897.1"/>
    </source>
</evidence>
<dbReference type="EMBL" id="KV441556">
    <property type="protein sequence ID" value="OAG01897.1"/>
    <property type="molecule type" value="Genomic_DNA"/>
</dbReference>
<feature type="region of interest" description="Disordered" evidence="11">
    <location>
        <begin position="855"/>
        <end position="877"/>
    </location>
</feature>
<keyword evidence="14" id="KW-1185">Reference proteome</keyword>
<dbReference type="RefSeq" id="XP_018032262.1">
    <property type="nucleotide sequence ID" value="XM_018185112.1"/>
</dbReference>
<dbReference type="GeneID" id="28768598"/>
<evidence type="ECO:0000256" key="5">
    <source>
        <dbReference type="ARBA" id="ARBA00022517"/>
    </source>
</evidence>
<evidence type="ECO:0000256" key="7">
    <source>
        <dbReference type="ARBA" id="ARBA00023242"/>
    </source>
</evidence>
<dbReference type="GO" id="GO:0034455">
    <property type="term" value="C:t-UTP complex"/>
    <property type="evidence" value="ECO:0007669"/>
    <property type="project" value="TreeGrafter"/>
</dbReference>
<gene>
    <name evidence="13" type="ORF">CC84DRAFT_1261960</name>
</gene>
<keyword evidence="5 10" id="KW-0690">Ribosome biogenesis</keyword>
<evidence type="ECO:0000256" key="4">
    <source>
        <dbReference type="ARBA" id="ARBA00015399"/>
    </source>
</evidence>
<reference evidence="13 14" key="1">
    <citation type="submission" date="2016-05" db="EMBL/GenBank/DDBJ databases">
        <title>Comparative analysis of secretome profiles of manganese(II)-oxidizing ascomycete fungi.</title>
        <authorList>
            <consortium name="DOE Joint Genome Institute"/>
            <person name="Zeiner C.A."/>
            <person name="Purvine S.O."/>
            <person name="Zink E.M."/>
            <person name="Wu S."/>
            <person name="Pasa-Tolic L."/>
            <person name="Chaput D.L."/>
            <person name="Haridas S."/>
            <person name="Grigoriev I.V."/>
            <person name="Santelli C.M."/>
            <person name="Hansel C.M."/>
        </authorList>
    </citation>
    <scope>NUCLEOTIDE SEQUENCE [LARGE SCALE GENOMIC DNA]</scope>
    <source>
        <strain evidence="13 14">AP3s5-JAC2a</strain>
    </source>
</reference>
<dbReference type="GO" id="GO:0030515">
    <property type="term" value="F:snoRNA binding"/>
    <property type="evidence" value="ECO:0007669"/>
    <property type="project" value="TreeGrafter"/>
</dbReference>
<evidence type="ECO:0000256" key="3">
    <source>
        <dbReference type="ARBA" id="ARBA00011399"/>
    </source>
</evidence>
<dbReference type="OrthoDB" id="31183at2759"/>
<dbReference type="InterPro" id="IPR056473">
    <property type="entry name" value="HEAT_Utp10/HEAT1"/>
</dbReference>
<evidence type="ECO:0000259" key="12">
    <source>
        <dbReference type="SMART" id="SM01036"/>
    </source>
</evidence>
<dbReference type="Pfam" id="PF08146">
    <property type="entry name" value="BP28CT"/>
    <property type="match status" value="1"/>
</dbReference>
<comment type="similarity">
    <text evidence="2 10">Belongs to the HEATR1/UTP10 family.</text>
</comment>
<evidence type="ECO:0000313" key="14">
    <source>
        <dbReference type="Proteomes" id="UP000077069"/>
    </source>
</evidence>
<evidence type="ECO:0000256" key="8">
    <source>
        <dbReference type="ARBA" id="ARBA00023274"/>
    </source>
</evidence>
<accession>A0A177C5A6</accession>
<evidence type="ECO:0000256" key="6">
    <source>
        <dbReference type="ARBA" id="ARBA00022552"/>
    </source>
</evidence>
<comment type="function">
    <text evidence="9">Involved in nucleolar processing of pre-18S ribosomal RNA. Involved in ribosome biosynthesis.</text>
</comment>
<comment type="subcellular location">
    <subcellularLocation>
        <location evidence="1 10">Nucleus</location>
        <location evidence="1 10">Nucleolus</location>
    </subcellularLocation>
</comment>
<evidence type="ECO:0000256" key="1">
    <source>
        <dbReference type="ARBA" id="ARBA00004604"/>
    </source>
</evidence>
<comment type="subunit">
    <text evidence="3 10">Component of the ribosomal small subunit (SSU) processome.</text>
</comment>
<dbReference type="InterPro" id="IPR016024">
    <property type="entry name" value="ARM-type_fold"/>
</dbReference>